<evidence type="ECO:0000313" key="8">
    <source>
        <dbReference type="Proteomes" id="UP000436088"/>
    </source>
</evidence>
<evidence type="ECO:0000256" key="2">
    <source>
        <dbReference type="ARBA" id="ARBA00005885"/>
    </source>
</evidence>
<proteinExistence type="inferred from homology"/>
<reference evidence="7" key="1">
    <citation type="submission" date="2019-09" db="EMBL/GenBank/DDBJ databases">
        <title>Draft genome information of white flower Hibiscus syriacus.</title>
        <authorList>
            <person name="Kim Y.-M."/>
        </authorList>
    </citation>
    <scope>NUCLEOTIDE SEQUENCE [LARGE SCALE GENOMIC DNA]</scope>
    <source>
        <strain evidence="7">YM2019G1</strain>
    </source>
</reference>
<dbReference type="Proteomes" id="UP000436088">
    <property type="component" value="Unassembled WGS sequence"/>
</dbReference>
<keyword evidence="3" id="KW-0963">Cytoplasm</keyword>
<comment type="similarity">
    <text evidence="2">Belongs to the TPX2 family.</text>
</comment>
<feature type="domain" description="TPX2 C-terminal" evidence="6">
    <location>
        <begin position="81"/>
        <end position="122"/>
    </location>
</feature>
<organism evidence="7 8">
    <name type="scientific">Hibiscus syriacus</name>
    <name type="common">Rose of Sharon</name>
    <dbReference type="NCBI Taxonomy" id="106335"/>
    <lineage>
        <taxon>Eukaryota</taxon>
        <taxon>Viridiplantae</taxon>
        <taxon>Streptophyta</taxon>
        <taxon>Embryophyta</taxon>
        <taxon>Tracheophyta</taxon>
        <taxon>Spermatophyta</taxon>
        <taxon>Magnoliopsida</taxon>
        <taxon>eudicotyledons</taxon>
        <taxon>Gunneridae</taxon>
        <taxon>Pentapetalae</taxon>
        <taxon>rosids</taxon>
        <taxon>malvids</taxon>
        <taxon>Malvales</taxon>
        <taxon>Malvaceae</taxon>
        <taxon>Malvoideae</taxon>
        <taxon>Hibiscus</taxon>
    </lineage>
</organism>
<keyword evidence="8" id="KW-1185">Reference proteome</keyword>
<accession>A0A6A3BIZ1</accession>
<evidence type="ECO:0000256" key="4">
    <source>
        <dbReference type="ARBA" id="ARBA00022701"/>
    </source>
</evidence>
<dbReference type="Pfam" id="PF06886">
    <property type="entry name" value="TPX2"/>
    <property type="match status" value="1"/>
</dbReference>
<protein>
    <recommendedName>
        <fullName evidence="6">TPX2 C-terminal domain-containing protein</fullName>
    </recommendedName>
</protein>
<keyword evidence="4" id="KW-0493">Microtubule</keyword>
<evidence type="ECO:0000259" key="6">
    <source>
        <dbReference type="Pfam" id="PF06886"/>
    </source>
</evidence>
<evidence type="ECO:0000256" key="5">
    <source>
        <dbReference type="ARBA" id="ARBA00023212"/>
    </source>
</evidence>
<gene>
    <name evidence="7" type="ORF">F3Y22_tig00110114pilonHSYRG00486</name>
</gene>
<sequence length="285" mass="32622">MIFRYLTYLTQKNSEKDNAKLSTEHKSIKGVTKKVIEARPSSSKKIEPVACQTPNRLKQTVNSTKADVKSTAGSFHFKSGERAESIKEEKTEAEIKQLRKSLNFKAKPMPSFYHVATAPGSNVNKFKEACPHECISNLEVLTLALVDDGKCVVHNCRLHHLPRDQLKKDRNLQIQEWGQPEYNHHSPGKQIKSSFLLVGLKVNQTFIQFTLKTKFLAMEKAKWQGRGNSSQLIMVALSLFVSLNYHPSQHILARKTRFEASGFLFYQVRNYLKWQRIAFEDENIG</sequence>
<evidence type="ECO:0000256" key="1">
    <source>
        <dbReference type="ARBA" id="ARBA00004245"/>
    </source>
</evidence>
<dbReference type="InterPro" id="IPR044216">
    <property type="entry name" value="WDL7"/>
</dbReference>
<dbReference type="AlphaFoldDB" id="A0A6A3BIZ1"/>
<dbReference type="PANTHER" id="PTHR47067:SF6">
    <property type="entry name" value="PROTEIN WVD2-LIKE 7"/>
    <property type="match status" value="1"/>
</dbReference>
<dbReference type="PANTHER" id="PTHR47067">
    <property type="entry name" value="TPX2 (TARGETING PROTEIN FOR XKLP2) PROTEIN FAMILY-RELATED"/>
    <property type="match status" value="1"/>
</dbReference>
<dbReference type="GO" id="GO:0005874">
    <property type="term" value="C:microtubule"/>
    <property type="evidence" value="ECO:0007669"/>
    <property type="project" value="UniProtKB-KW"/>
</dbReference>
<evidence type="ECO:0000313" key="7">
    <source>
        <dbReference type="EMBL" id="KAE8716634.1"/>
    </source>
</evidence>
<evidence type="ECO:0000256" key="3">
    <source>
        <dbReference type="ARBA" id="ARBA00022490"/>
    </source>
</evidence>
<dbReference type="EMBL" id="VEPZ02000843">
    <property type="protein sequence ID" value="KAE8716634.1"/>
    <property type="molecule type" value="Genomic_DNA"/>
</dbReference>
<keyword evidence="5" id="KW-0206">Cytoskeleton</keyword>
<dbReference type="InterPro" id="IPR027329">
    <property type="entry name" value="TPX2_C"/>
</dbReference>
<comment type="subcellular location">
    <subcellularLocation>
        <location evidence="1">Cytoplasm</location>
        <location evidence="1">Cytoskeleton</location>
    </subcellularLocation>
</comment>
<name>A0A6A3BIZ1_HIBSY</name>
<comment type="caution">
    <text evidence="7">The sequence shown here is derived from an EMBL/GenBank/DDBJ whole genome shotgun (WGS) entry which is preliminary data.</text>
</comment>